<dbReference type="InterPro" id="IPR036372">
    <property type="entry name" value="BEACH_dom_sf"/>
</dbReference>
<dbReference type="Pfam" id="PF07974">
    <property type="entry name" value="EGF_2"/>
    <property type="match status" value="1"/>
</dbReference>
<dbReference type="PANTHER" id="PTHR46108">
    <property type="entry name" value="BLUE CHEESE"/>
    <property type="match status" value="1"/>
</dbReference>
<keyword evidence="6" id="KW-0378">Hydrolase</keyword>
<feature type="disulfide bond" evidence="12">
    <location>
        <begin position="1740"/>
        <end position="1749"/>
    </location>
</feature>
<dbReference type="GO" id="GO:0046872">
    <property type="term" value="F:metal ion binding"/>
    <property type="evidence" value="ECO:0007669"/>
    <property type="project" value="UniProtKB-KW"/>
</dbReference>
<keyword evidence="2" id="KW-0853">WD repeat</keyword>
<feature type="disulfide bond" evidence="12">
    <location>
        <begin position="1260"/>
        <end position="1269"/>
    </location>
</feature>
<dbReference type="GO" id="GO:0007155">
    <property type="term" value="P:cell adhesion"/>
    <property type="evidence" value="ECO:0007669"/>
    <property type="project" value="InterPro"/>
</dbReference>
<dbReference type="SUPFAM" id="SSF57196">
    <property type="entry name" value="EGF/Laminin"/>
    <property type="match status" value="1"/>
</dbReference>
<dbReference type="Gene3D" id="3.90.132.10">
    <property type="entry name" value="Leishmanolysin , domain 2"/>
    <property type="match status" value="1"/>
</dbReference>
<keyword evidence="9 12" id="KW-1015">Disulfide bond</keyword>
<evidence type="ECO:0000256" key="6">
    <source>
        <dbReference type="ARBA" id="ARBA00022801"/>
    </source>
</evidence>
<dbReference type="PROSITE" id="PS50026">
    <property type="entry name" value="EGF_3"/>
    <property type="match status" value="5"/>
</dbReference>
<dbReference type="Pfam" id="PF02138">
    <property type="entry name" value="Beach"/>
    <property type="match status" value="1"/>
</dbReference>
<evidence type="ECO:0000256" key="1">
    <source>
        <dbReference type="ARBA" id="ARBA00005860"/>
    </source>
</evidence>
<dbReference type="InterPro" id="IPR051944">
    <property type="entry name" value="BEACH_domain_protein"/>
</dbReference>
<dbReference type="InterPro" id="IPR001680">
    <property type="entry name" value="WD40_rpt"/>
</dbReference>
<proteinExistence type="inferred from homology"/>
<dbReference type="Gene3D" id="2.10.25.10">
    <property type="entry name" value="Laminin"/>
    <property type="match status" value="4"/>
</dbReference>
<dbReference type="InterPro" id="IPR001577">
    <property type="entry name" value="Peptidase_M8"/>
</dbReference>
<dbReference type="CDD" id="cd00055">
    <property type="entry name" value="EGF_Lam"/>
    <property type="match status" value="1"/>
</dbReference>
<evidence type="ECO:0008006" key="19">
    <source>
        <dbReference type="Google" id="ProtNLM"/>
    </source>
</evidence>
<comment type="cofactor">
    <cofactor evidence="11">
        <name>Zn(2+)</name>
        <dbReference type="ChEBI" id="CHEBI:29105"/>
    </cofactor>
    <text evidence="11">Binds 1 zinc ion per subunit.</text>
</comment>
<feature type="domain" description="EGF-like" evidence="15">
    <location>
        <begin position="1235"/>
        <end position="1270"/>
    </location>
</feature>
<dbReference type="Gene3D" id="1.10.1540.10">
    <property type="entry name" value="BEACH domain"/>
    <property type="match status" value="1"/>
</dbReference>
<keyword evidence="8 11" id="KW-0482">Metalloprotease</keyword>
<evidence type="ECO:0000256" key="12">
    <source>
        <dbReference type="PROSITE-ProRule" id="PRU00076"/>
    </source>
</evidence>
<evidence type="ECO:0000256" key="13">
    <source>
        <dbReference type="SAM" id="MobiDB-lite"/>
    </source>
</evidence>
<accession>A0AAD5MBA8</accession>
<dbReference type="SUPFAM" id="SSF50978">
    <property type="entry name" value="WD40 repeat-like"/>
    <property type="match status" value="1"/>
</dbReference>
<feature type="binding site" evidence="11">
    <location>
        <position position="650"/>
    </location>
    <ligand>
        <name>Zn(2+)</name>
        <dbReference type="ChEBI" id="CHEBI:29105"/>
        <note>catalytic</note>
    </ligand>
</feature>
<feature type="disulfide bond" evidence="12">
    <location>
        <begin position="1051"/>
        <end position="1060"/>
    </location>
</feature>
<dbReference type="InterPro" id="IPR000742">
    <property type="entry name" value="EGF"/>
</dbReference>
<name>A0AAD5MBA8_PYTIN</name>
<feature type="disulfide bond" evidence="12">
    <location>
        <begin position="1540"/>
        <end position="1549"/>
    </location>
</feature>
<comment type="similarity">
    <text evidence="1">Belongs to the peptidase M8 family.</text>
</comment>
<keyword evidence="5" id="KW-0677">Repeat</keyword>
<dbReference type="SMART" id="SM00320">
    <property type="entry name" value="WD40"/>
    <property type="match status" value="2"/>
</dbReference>
<evidence type="ECO:0000256" key="5">
    <source>
        <dbReference type="ARBA" id="ARBA00022737"/>
    </source>
</evidence>
<evidence type="ECO:0000256" key="2">
    <source>
        <dbReference type="ARBA" id="ARBA00022574"/>
    </source>
</evidence>
<dbReference type="InterPro" id="IPR013111">
    <property type="entry name" value="EGF_extracell"/>
</dbReference>
<dbReference type="PROSITE" id="PS00022">
    <property type="entry name" value="EGF_1"/>
    <property type="match status" value="7"/>
</dbReference>
<evidence type="ECO:0000256" key="14">
    <source>
        <dbReference type="SAM" id="Phobius"/>
    </source>
</evidence>
<dbReference type="EMBL" id="JAKCXM010000004">
    <property type="protein sequence ID" value="KAJ0409424.1"/>
    <property type="molecule type" value="Genomic_DNA"/>
</dbReference>
<evidence type="ECO:0000313" key="18">
    <source>
        <dbReference type="Proteomes" id="UP001209570"/>
    </source>
</evidence>
<protein>
    <recommendedName>
        <fullName evidence="19">EGF-like domain-containing protein</fullName>
    </recommendedName>
</protein>
<dbReference type="CDD" id="cd06071">
    <property type="entry name" value="Beach"/>
    <property type="match status" value="1"/>
</dbReference>
<feature type="domain" description="EGF-like" evidence="15">
    <location>
        <begin position="1028"/>
        <end position="1061"/>
    </location>
</feature>
<dbReference type="InterPro" id="IPR036322">
    <property type="entry name" value="WD40_repeat_dom_sf"/>
</dbReference>
<evidence type="ECO:0000256" key="3">
    <source>
        <dbReference type="ARBA" id="ARBA00022670"/>
    </source>
</evidence>
<feature type="domain" description="EGF-like" evidence="15">
    <location>
        <begin position="1515"/>
        <end position="1550"/>
    </location>
</feature>
<dbReference type="Proteomes" id="UP001209570">
    <property type="component" value="Unassembled WGS sequence"/>
</dbReference>
<comment type="caution">
    <text evidence="12">Lacks conserved residue(s) required for the propagation of feature annotation.</text>
</comment>
<keyword evidence="18" id="KW-1185">Reference proteome</keyword>
<evidence type="ECO:0000256" key="8">
    <source>
        <dbReference type="ARBA" id="ARBA00023049"/>
    </source>
</evidence>
<evidence type="ECO:0000256" key="11">
    <source>
        <dbReference type="PIRSR" id="PIRSR601577-2"/>
    </source>
</evidence>
<dbReference type="SMART" id="SM01026">
    <property type="entry name" value="Beach"/>
    <property type="match status" value="1"/>
</dbReference>
<keyword evidence="4 11" id="KW-0479">Metal-binding</keyword>
<dbReference type="PROSITE" id="PS50197">
    <property type="entry name" value="BEACH"/>
    <property type="match status" value="1"/>
</dbReference>
<keyword evidence="14" id="KW-0472">Membrane</keyword>
<evidence type="ECO:0000259" key="16">
    <source>
        <dbReference type="PROSITE" id="PS50197"/>
    </source>
</evidence>
<evidence type="ECO:0000313" key="17">
    <source>
        <dbReference type="EMBL" id="KAJ0409424.1"/>
    </source>
</evidence>
<dbReference type="SUPFAM" id="SSF55486">
    <property type="entry name" value="Metalloproteases ('zincins'), catalytic domain"/>
    <property type="match status" value="1"/>
</dbReference>
<feature type="domain" description="EGF-like" evidence="15">
    <location>
        <begin position="1704"/>
        <end position="1750"/>
    </location>
</feature>
<evidence type="ECO:0000259" key="15">
    <source>
        <dbReference type="PROSITE" id="PS50026"/>
    </source>
</evidence>
<organism evidence="17 18">
    <name type="scientific">Pythium insidiosum</name>
    <name type="common">Pythiosis disease agent</name>
    <dbReference type="NCBI Taxonomy" id="114742"/>
    <lineage>
        <taxon>Eukaryota</taxon>
        <taxon>Sar</taxon>
        <taxon>Stramenopiles</taxon>
        <taxon>Oomycota</taxon>
        <taxon>Peronosporomycetes</taxon>
        <taxon>Pythiales</taxon>
        <taxon>Pythiaceae</taxon>
        <taxon>Pythium</taxon>
    </lineage>
</organism>
<feature type="region of interest" description="Disordered" evidence="13">
    <location>
        <begin position="1993"/>
        <end position="2019"/>
    </location>
</feature>
<evidence type="ECO:0000256" key="10">
    <source>
        <dbReference type="PIRSR" id="PIRSR601577-1"/>
    </source>
</evidence>
<dbReference type="PANTHER" id="PTHR46108:SF4">
    <property type="entry name" value="BLUE CHEESE"/>
    <property type="match status" value="1"/>
</dbReference>
<feature type="disulfide bond" evidence="12">
    <location>
        <begin position="970"/>
        <end position="979"/>
    </location>
</feature>
<feature type="binding site" evidence="11">
    <location>
        <position position="646"/>
    </location>
    <ligand>
        <name>Zn(2+)</name>
        <dbReference type="ChEBI" id="CHEBI:29105"/>
        <note>catalytic</note>
    </ligand>
</feature>
<feature type="transmembrane region" description="Helical" evidence="14">
    <location>
        <begin position="1938"/>
        <end position="1965"/>
    </location>
</feature>
<evidence type="ECO:0000256" key="4">
    <source>
        <dbReference type="ARBA" id="ARBA00022723"/>
    </source>
</evidence>
<keyword evidence="7 11" id="KW-0862">Zinc</keyword>
<evidence type="ECO:0000256" key="7">
    <source>
        <dbReference type="ARBA" id="ARBA00022833"/>
    </source>
</evidence>
<dbReference type="PRINTS" id="PR00011">
    <property type="entry name" value="EGFLAMININ"/>
</dbReference>
<feature type="domain" description="BEACH" evidence="16">
    <location>
        <begin position="1"/>
        <end position="227"/>
    </location>
</feature>
<dbReference type="Gene3D" id="3.10.170.20">
    <property type="match status" value="1"/>
</dbReference>
<gene>
    <name evidence="17" type="ORF">P43SY_002314</name>
</gene>
<feature type="binding site" evidence="11">
    <location>
        <position position="729"/>
    </location>
    <ligand>
        <name>Zn(2+)</name>
        <dbReference type="ChEBI" id="CHEBI:29105"/>
        <note>catalytic</note>
    </ligand>
</feature>
<feature type="domain" description="EGF-like" evidence="15">
    <location>
        <begin position="945"/>
        <end position="980"/>
    </location>
</feature>
<feature type="active site" evidence="10">
    <location>
        <position position="647"/>
    </location>
</feature>
<sequence>MGALGANRAEVFRERFGAMSQDMGHGPMDTPAFHYGTHYSCSAYVINYLIRLEPFSKHARDLQGGNFDHADRLFRSIPASWSSASAENLQDVRELIPEFYFLPEFLYNANNYDLGTTQSGEVVSHVKLPPWAHNDPREFIRLHRRALESRFVSENLHQWIDLVFGYKQTGEAAFEAQNVFMHFTYEADCYVIVWDLRTKSFLRELVGHSAPVGHVGINASNGNIVTASTGELRVWSINGDLLAATTMSSVGLAAVTSAISTRCESWQRGVVAVTGHSNGTIALWGLNYPSDIALARGSSPEAKTTDRSSDLTSSGSLKTAVRIGATLKAIPTCQLFILKLLLDHRVAVTSLTLGPEQRQLLSGDSEGNCIRWIDDSITTNIILQVVGLLLLLLLLLSSPLSAHSHANGTNKAHHHHCIHDAKIDALERSVDPASLVVPQLVMPFESPSDIARDSFLRLVGATPRLRGSDRSLAATASTSPFQPLRIVFDLSKLSSDPGYMCTREGEKVTVDGQVFTCGPSDVLTATKREFLTSVLLPAVHDYFGGTLSVQRVVGNLVVAGLSCSSTDEWACCARSMPSEYRTSGVADADFLLHVTARPTTGATIAWALPCNVDQFGRPISGQANFGPGRIDTAAAARTEQVGTAIHEVTHALVFSRGRFGDFRQPLNGPRWGYSNVVFQSQGAGGVTVSKIVTPSVAQRAKQHFNCPDWVNAGLELENGASGSADFSSHWEKRLLMNEYMTATSSYDPVYSALTLALFEDSGWYQVNYKNAQVLPWGYLEGCGVATGRCSEWSSRYTCTAATQTQCTPDFNSKGYCNVARYTSSIPAGFQYFSDPMFGGRDSFADYCPFYRAYSNGDCRGIGRSATMADTGDWMEEVGPSSKCFESSLSRRSSDSDPLRSSCYRVLGCSPQGLRLSIGGKDVLCPLQGGEITVPGYRGRLQCPVANRLCQMIQQQCSGNGVLLATGACQCNPGFVGDDCSGVACPSGQNGQECSGSSRGSCDYTTGTCRCATAYTGLSCSELLCPAFPGGKSDAECSGHGTCNRAYGQCQCANGYSGKACECVPGCTAATCLHGGKCDCTTGACVCATGYSGPTCATPAQPVVREIYESGAPVQGTVAAKAYDFYKIYLSSSSYDITFVLQYDNASGTDADLYGSFVDPFPTSLTAATSLFSSDYGIGGRDEVNLCGSLGVFPRGLNDTFRYCPRPTAPYLLETPGYFYLSVLGYAGGPYTLRIETDKCRNVTCSGHGACGVHYAGVCSCNRYWTGDDCSVPRCGPDCIDLGTCFSKRRLEDAATTIERGVEGTLGLSVPSSGTVENAAAGPSLSLASLGSNQLRNTSECYGNGVCVVPSGDQQPRCECDEPFRFANPTAAQALCKELVPDVASIRYFTEPFQVRAEQKDDLLGAGAWALFTLSVVDAWEIAVVTLEVLNGEADAMLFVRKDKLPSVAAGTQSQSFLQFTDTERWSSGAATRKIALNRAGSTLSSGLYYVGVYNSPYARGSLSYRLTVNATASCSSDPQSFGVCENGAACSATSSPICACPTGYTGRFCDVKAQRTVLGPSVAAPASQSYLAFRSEATQVLAVGDWAYFSFDISDESARLVQIRLTIENDQTVATPVLPLLLVRGPSEDGFPSLATESHQDFAGVSRRAATQVVTLAVDTVCSFAASSRDCYKVAVHNRDLSGSALRYRLEVEIFSTRSAVFASPSTCGATGDQLNCHGNGRCLMVADAAGGASYPTCRCTNGWTGLQCNSPRAFSLPQLWSAMKDVGQLCTVCSTDFSLPRGELRLFRVPESLRDGVGLRLRVRPADGGQSVGGLVPNVYVSETVPRSMYDFTHISTTNTTDSTVKEQTVELANGSFSGHFWVVVYSDSPSTAAVNVSASSLQSSRRRLAASASSSSSASSPPVAFRLVVELYELPRDAETAKLLTQQSFAREVFNWLFHTPTGIVVFVFSLLFLVLMVCFCLWRLCHAPENQDKVTRRFFSANAANREYTPSGPTLGRLGQRSAVSDVELSAPHTRL</sequence>
<dbReference type="Gene3D" id="2.10.55.10">
    <property type="entry name" value="Leishmanolysin domain 3"/>
    <property type="match status" value="1"/>
</dbReference>
<dbReference type="PROSITE" id="PS01186">
    <property type="entry name" value="EGF_2"/>
    <property type="match status" value="4"/>
</dbReference>
<dbReference type="GO" id="GO:0004222">
    <property type="term" value="F:metalloendopeptidase activity"/>
    <property type="evidence" value="ECO:0007669"/>
    <property type="project" value="InterPro"/>
</dbReference>
<keyword evidence="14" id="KW-0812">Transmembrane</keyword>
<dbReference type="InterPro" id="IPR002049">
    <property type="entry name" value="LE_dom"/>
</dbReference>
<reference evidence="17" key="1">
    <citation type="submission" date="2021-12" db="EMBL/GenBank/DDBJ databases">
        <title>Prjna785345.</title>
        <authorList>
            <person name="Rujirawat T."/>
            <person name="Krajaejun T."/>
        </authorList>
    </citation>
    <scope>NUCLEOTIDE SEQUENCE</scope>
    <source>
        <strain evidence="17">Pi057C3</strain>
    </source>
</reference>
<keyword evidence="12" id="KW-0245">EGF-like domain</keyword>
<dbReference type="GO" id="GO:0006508">
    <property type="term" value="P:proteolysis"/>
    <property type="evidence" value="ECO:0007669"/>
    <property type="project" value="UniProtKB-KW"/>
</dbReference>
<evidence type="ECO:0000256" key="9">
    <source>
        <dbReference type="ARBA" id="ARBA00023157"/>
    </source>
</evidence>
<comment type="caution">
    <text evidence="17">The sequence shown here is derived from an EMBL/GenBank/DDBJ whole genome shotgun (WGS) entry which is preliminary data.</text>
</comment>
<dbReference type="SUPFAM" id="SSF81837">
    <property type="entry name" value="BEACH domain"/>
    <property type="match status" value="1"/>
</dbReference>
<dbReference type="InterPro" id="IPR000409">
    <property type="entry name" value="BEACH_dom"/>
</dbReference>
<dbReference type="FunFam" id="3.90.132.10:FF:000001">
    <property type="entry name" value="leishmanolysin-like peptidase isoform X2"/>
    <property type="match status" value="1"/>
</dbReference>
<dbReference type="Pfam" id="PF01457">
    <property type="entry name" value="Peptidase_M8"/>
    <property type="match status" value="1"/>
</dbReference>
<dbReference type="GO" id="GO:0016020">
    <property type="term" value="C:membrane"/>
    <property type="evidence" value="ECO:0007669"/>
    <property type="project" value="InterPro"/>
</dbReference>
<keyword evidence="3" id="KW-0645">Protease</keyword>
<keyword evidence="14" id="KW-1133">Transmembrane helix</keyword>
<dbReference type="SMART" id="SM00181">
    <property type="entry name" value="EGF"/>
    <property type="match status" value="8"/>
</dbReference>